<dbReference type="SUPFAM" id="SSF52540">
    <property type="entry name" value="P-loop containing nucleoside triphosphate hydrolases"/>
    <property type="match status" value="1"/>
</dbReference>
<evidence type="ECO:0000313" key="1">
    <source>
        <dbReference type="EMBL" id="RHJ82663.1"/>
    </source>
</evidence>
<dbReference type="GO" id="GO:0006261">
    <property type="term" value="P:DNA-templated DNA replication"/>
    <property type="evidence" value="ECO:0007669"/>
    <property type="project" value="TreeGrafter"/>
</dbReference>
<dbReference type="OrthoDB" id="9810148at2"/>
<name>A0A415DSJ3_9FIRM</name>
<dbReference type="InterPro" id="IPR027417">
    <property type="entry name" value="P-loop_NTPase"/>
</dbReference>
<sequence>MSLRDYNEYKRLIERISKAIINANVSHAYIIEGDSCIDKEAFAKDFIKAILCLEEPGFGCDRCVNCRKIDHDNYEDMYILRADELSLKDAAVSGLQENLKNKPSAGNRNIAIIEGADSMTPRAQNRLLKTLEEPNPGTIIILLSENTENLLQTITSRCIIYRLGNFVQSNQNDKLAFAQKIIDMVLEGCYFCDLKETLTKGVKDRKEAFMLLDGLERLFSGDMAGDDTGAMRKEKIIENVRYVEEARRDLLANVNYKYAIRNLILKIGG</sequence>
<dbReference type="Pfam" id="PF13177">
    <property type="entry name" value="DNA_pol3_delta2"/>
    <property type="match status" value="1"/>
</dbReference>
<accession>A0A415DSJ3</accession>
<dbReference type="Proteomes" id="UP000284841">
    <property type="component" value="Unassembled WGS sequence"/>
</dbReference>
<comment type="caution">
    <text evidence="1">The sequence shown here is derived from an EMBL/GenBank/DDBJ whole genome shotgun (WGS) entry which is preliminary data.</text>
</comment>
<evidence type="ECO:0000313" key="2">
    <source>
        <dbReference type="Proteomes" id="UP000284841"/>
    </source>
</evidence>
<reference evidence="1 2" key="1">
    <citation type="submission" date="2018-08" db="EMBL/GenBank/DDBJ databases">
        <title>A genome reference for cultivated species of the human gut microbiota.</title>
        <authorList>
            <person name="Zou Y."/>
            <person name="Xue W."/>
            <person name="Luo G."/>
        </authorList>
    </citation>
    <scope>NUCLEOTIDE SEQUENCE [LARGE SCALE GENOMIC DNA]</scope>
    <source>
        <strain evidence="1 2">AM07-24</strain>
    </source>
</reference>
<dbReference type="InterPro" id="IPR050238">
    <property type="entry name" value="DNA_Rep/Repair_Clamp_Loader"/>
</dbReference>
<dbReference type="EMBL" id="QRMS01000013">
    <property type="protein sequence ID" value="RHJ82663.1"/>
    <property type="molecule type" value="Genomic_DNA"/>
</dbReference>
<dbReference type="STRING" id="1776384.GCA_900086585_02208"/>
<protein>
    <recommendedName>
        <fullName evidence="3">DNA polymerase III subunit delta</fullName>
    </recommendedName>
</protein>
<evidence type="ECO:0008006" key="3">
    <source>
        <dbReference type="Google" id="ProtNLM"/>
    </source>
</evidence>
<keyword evidence="2" id="KW-1185">Reference proteome</keyword>
<dbReference type="Gene3D" id="3.40.50.300">
    <property type="entry name" value="P-loop containing nucleotide triphosphate hydrolases"/>
    <property type="match status" value="1"/>
</dbReference>
<dbReference type="PANTHER" id="PTHR11669">
    <property type="entry name" value="REPLICATION FACTOR C / DNA POLYMERASE III GAMMA-TAU SUBUNIT"/>
    <property type="match status" value="1"/>
</dbReference>
<proteinExistence type="predicted"/>
<organism evidence="1 2">
    <name type="scientific">Emergencia timonensis</name>
    <dbReference type="NCBI Taxonomy" id="1776384"/>
    <lineage>
        <taxon>Bacteria</taxon>
        <taxon>Bacillati</taxon>
        <taxon>Bacillota</taxon>
        <taxon>Clostridia</taxon>
        <taxon>Peptostreptococcales</taxon>
        <taxon>Anaerovoracaceae</taxon>
        <taxon>Emergencia</taxon>
    </lineage>
</organism>
<dbReference type="AlphaFoldDB" id="A0A415DSJ3"/>
<gene>
    <name evidence="1" type="ORF">DW099_19695</name>
</gene>
<dbReference type="PANTHER" id="PTHR11669:SF8">
    <property type="entry name" value="DNA POLYMERASE III SUBUNIT DELTA"/>
    <property type="match status" value="1"/>
</dbReference>
<dbReference type="RefSeq" id="WP_118336753.1">
    <property type="nucleotide sequence ID" value="NZ_AP025567.1"/>
</dbReference>